<dbReference type="AlphaFoldDB" id="A0A1N7P6A7"/>
<dbReference type="GO" id="GO:0046872">
    <property type="term" value="F:metal ion binding"/>
    <property type="evidence" value="ECO:0007669"/>
    <property type="project" value="InterPro"/>
</dbReference>
<dbReference type="EMBL" id="FTOP01000014">
    <property type="protein sequence ID" value="SIT06124.1"/>
    <property type="molecule type" value="Genomic_DNA"/>
</dbReference>
<evidence type="ECO:0000313" key="2">
    <source>
        <dbReference type="Proteomes" id="UP000186026"/>
    </source>
</evidence>
<dbReference type="STRING" id="529505.SAMN05421761_11452"/>
<protein>
    <submittedName>
        <fullName evidence="1">Uncharacterized protein</fullName>
    </submittedName>
</protein>
<keyword evidence="2" id="KW-1185">Reference proteome</keyword>
<dbReference type="RefSeq" id="WP_076502457.1">
    <property type="nucleotide sequence ID" value="NZ_FTOP01000014.1"/>
</dbReference>
<proteinExistence type="predicted"/>
<sequence>MFKKIVLGLMIVFGALIVTLAVHVYMVTQPKQGAMPNLTMSRIDFESPLDSLSAVKIKTYTSLMEGVKDVRVNKESGHIVCLYDRNKKAPQEIVDAISKDFYLSASLYQPSDEMLAQSCPAINKNSLTWKLGAFFQRTFEN</sequence>
<organism evidence="1 2">
    <name type="scientific">Belliella pelovolcani</name>
    <dbReference type="NCBI Taxonomy" id="529505"/>
    <lineage>
        <taxon>Bacteria</taxon>
        <taxon>Pseudomonadati</taxon>
        <taxon>Bacteroidota</taxon>
        <taxon>Cytophagia</taxon>
        <taxon>Cytophagales</taxon>
        <taxon>Cyclobacteriaceae</taxon>
        <taxon>Belliella</taxon>
    </lineage>
</organism>
<evidence type="ECO:0000313" key="1">
    <source>
        <dbReference type="EMBL" id="SIT06124.1"/>
    </source>
</evidence>
<dbReference type="InterPro" id="IPR036163">
    <property type="entry name" value="HMA_dom_sf"/>
</dbReference>
<dbReference type="SUPFAM" id="SSF55008">
    <property type="entry name" value="HMA, heavy metal-associated domain"/>
    <property type="match status" value="1"/>
</dbReference>
<reference evidence="2" key="1">
    <citation type="submission" date="2017-01" db="EMBL/GenBank/DDBJ databases">
        <authorList>
            <person name="Varghese N."/>
            <person name="Submissions S."/>
        </authorList>
    </citation>
    <scope>NUCLEOTIDE SEQUENCE [LARGE SCALE GENOMIC DNA]</scope>
    <source>
        <strain evidence="2">DSM 46698</strain>
    </source>
</reference>
<accession>A0A1N7P6A7</accession>
<dbReference type="Proteomes" id="UP000186026">
    <property type="component" value="Unassembled WGS sequence"/>
</dbReference>
<name>A0A1N7P6A7_9BACT</name>
<dbReference type="OrthoDB" id="1374030at2"/>
<gene>
    <name evidence="1" type="ORF">SAMN05421761_11452</name>
</gene>
<dbReference type="InterPro" id="IPR006121">
    <property type="entry name" value="HMA_dom"/>
</dbReference>
<dbReference type="CDD" id="cd00371">
    <property type="entry name" value="HMA"/>
    <property type="match status" value="1"/>
</dbReference>